<evidence type="ECO:0000256" key="3">
    <source>
        <dbReference type="ARBA" id="ARBA00023015"/>
    </source>
</evidence>
<dbReference type="OrthoDB" id="5401077at2"/>
<dbReference type="Pfam" id="PF00072">
    <property type="entry name" value="Response_reg"/>
    <property type="match status" value="1"/>
</dbReference>
<evidence type="ECO:0000313" key="12">
    <source>
        <dbReference type="Proteomes" id="UP000245667"/>
    </source>
</evidence>
<dbReference type="PANTHER" id="PTHR32071:SF81">
    <property type="entry name" value="PROPIONATE CATABOLISM OPERON REGULATORY PROTEIN"/>
    <property type="match status" value="1"/>
</dbReference>
<feature type="domain" description="Sigma-54 factor interaction" evidence="8">
    <location>
        <begin position="147"/>
        <end position="376"/>
    </location>
</feature>
<dbReference type="Proteomes" id="UP000651837">
    <property type="component" value="Unassembled WGS sequence"/>
</dbReference>
<evidence type="ECO:0000259" key="8">
    <source>
        <dbReference type="PROSITE" id="PS50045"/>
    </source>
</evidence>
<dbReference type="Proteomes" id="UP000245667">
    <property type="component" value="Unassembled WGS sequence"/>
</dbReference>
<evidence type="ECO:0000313" key="11">
    <source>
        <dbReference type="EMBL" id="PWK25817.1"/>
    </source>
</evidence>
<dbReference type="InterPro" id="IPR002197">
    <property type="entry name" value="HTH_Fis"/>
</dbReference>
<dbReference type="InterPro" id="IPR009057">
    <property type="entry name" value="Homeodomain-like_sf"/>
</dbReference>
<sequence length="451" mass="50160">MPKILIIEDDTTFAQMLQKFLIKKGYGVEIGFTVKEGRQKLKQNAFDLVLTDLRLPDAEGIELITDMQQKVPVIIMTGYAEVSSAVTAMKKGAYDYISKPFTPEAVLKIIGSALSTTPKTETSQKGQVAPRENLEPQQPSSKIIGSLNLVSPASKKLEEYIGLVAPTDMSVLITGESGTGKEVTAKSIHDRSERSGRPFIAVDCGAIPKELASSEFFGHLKGSFTGAINDKVGTFEAANGGTLFLDEVGNLPYDNQIQLLRALQERRIRRIGSTKEIDVDVRILTATNEDLKVAVKEGRFREDLYHRLNEFSLQIPSLIDRQGDLVVLVEHFLEVSNKRLNKGITGFTKEVWDIFESYGWPGNIRELQNVIQRAVLLTGDGEITLEALPTEIIETPTVNNDNGDISKSEFEKEQIIKALKRTNYNKSKAAKLLQVTRKTLYNRISHYDLDV</sequence>
<dbReference type="GO" id="GO:0005524">
    <property type="term" value="F:ATP binding"/>
    <property type="evidence" value="ECO:0007669"/>
    <property type="project" value="UniProtKB-KW"/>
</dbReference>
<dbReference type="EMBL" id="JACWLN010000002">
    <property type="protein sequence ID" value="MBD1260354.1"/>
    <property type="molecule type" value="Genomic_DNA"/>
</dbReference>
<accession>A0A316E556</accession>
<keyword evidence="1" id="KW-0547">Nucleotide-binding</keyword>
<keyword evidence="6" id="KW-0597">Phosphoprotein</keyword>
<dbReference type="PANTHER" id="PTHR32071">
    <property type="entry name" value="TRANSCRIPTIONAL REGULATORY PROTEIN"/>
    <property type="match status" value="1"/>
</dbReference>
<feature type="domain" description="Response regulatory" evidence="9">
    <location>
        <begin position="3"/>
        <end position="114"/>
    </location>
</feature>
<evidence type="ECO:0000256" key="6">
    <source>
        <dbReference type="PROSITE-ProRule" id="PRU00169"/>
    </source>
</evidence>
<keyword evidence="4" id="KW-0238">DNA-binding</keyword>
<dbReference type="AlphaFoldDB" id="A0A316E556"/>
<dbReference type="SMART" id="SM00448">
    <property type="entry name" value="REC"/>
    <property type="match status" value="1"/>
</dbReference>
<dbReference type="CDD" id="cd00009">
    <property type="entry name" value="AAA"/>
    <property type="match status" value="1"/>
</dbReference>
<keyword evidence="2" id="KW-0067">ATP-binding</keyword>
<dbReference type="Pfam" id="PF25601">
    <property type="entry name" value="AAA_lid_14"/>
    <property type="match status" value="1"/>
</dbReference>
<dbReference type="GO" id="GO:0006355">
    <property type="term" value="P:regulation of DNA-templated transcription"/>
    <property type="evidence" value="ECO:0007669"/>
    <property type="project" value="InterPro"/>
</dbReference>
<dbReference type="SMART" id="SM00382">
    <property type="entry name" value="AAA"/>
    <property type="match status" value="1"/>
</dbReference>
<dbReference type="EMBL" id="QGGQ01000001">
    <property type="protein sequence ID" value="PWK25817.1"/>
    <property type="molecule type" value="Genomic_DNA"/>
</dbReference>
<evidence type="ECO:0000259" key="9">
    <source>
        <dbReference type="PROSITE" id="PS50110"/>
    </source>
</evidence>
<evidence type="ECO:0000313" key="13">
    <source>
        <dbReference type="Proteomes" id="UP000651837"/>
    </source>
</evidence>
<dbReference type="PROSITE" id="PS50045">
    <property type="entry name" value="SIGMA54_INTERACT_4"/>
    <property type="match status" value="1"/>
</dbReference>
<protein>
    <submittedName>
        <fullName evidence="10">Sigma-54-dependent Fis family transcriptional regulator</fullName>
    </submittedName>
    <submittedName>
        <fullName evidence="11">Two-component system response regulator HydG</fullName>
    </submittedName>
</protein>
<reference evidence="10 13" key="2">
    <citation type="submission" date="2020-07" db="EMBL/GenBank/DDBJ databases">
        <title>The draft genome sequence of Maribacter polysiphoniae KCTC 22021.</title>
        <authorList>
            <person name="Mu L."/>
        </authorList>
    </citation>
    <scope>NUCLEOTIDE SEQUENCE [LARGE SCALE GENOMIC DNA]</scope>
    <source>
        <strain evidence="10 13">KCTC 22021</strain>
    </source>
</reference>
<dbReference type="SUPFAM" id="SSF46689">
    <property type="entry name" value="Homeodomain-like"/>
    <property type="match status" value="1"/>
</dbReference>
<proteinExistence type="predicted"/>
<evidence type="ECO:0000256" key="2">
    <source>
        <dbReference type="ARBA" id="ARBA00022840"/>
    </source>
</evidence>
<organism evidence="11 12">
    <name type="scientific">Maribacter polysiphoniae</name>
    <dbReference type="NCBI Taxonomy" id="429344"/>
    <lineage>
        <taxon>Bacteria</taxon>
        <taxon>Pseudomonadati</taxon>
        <taxon>Bacteroidota</taxon>
        <taxon>Flavobacteriia</taxon>
        <taxon>Flavobacteriales</taxon>
        <taxon>Flavobacteriaceae</taxon>
        <taxon>Maribacter</taxon>
    </lineage>
</organism>
<comment type="caution">
    <text evidence="11">The sequence shown here is derived from an EMBL/GenBank/DDBJ whole genome shotgun (WGS) entry which is preliminary data.</text>
</comment>
<evidence type="ECO:0000256" key="1">
    <source>
        <dbReference type="ARBA" id="ARBA00022741"/>
    </source>
</evidence>
<dbReference type="GO" id="GO:0043565">
    <property type="term" value="F:sequence-specific DNA binding"/>
    <property type="evidence" value="ECO:0007669"/>
    <property type="project" value="InterPro"/>
</dbReference>
<gene>
    <name evidence="10" type="ORF">HZY62_07130</name>
    <name evidence="11" type="ORF">LX92_00560</name>
</gene>
<dbReference type="Gene3D" id="3.40.50.300">
    <property type="entry name" value="P-loop containing nucleotide triphosphate hydrolases"/>
    <property type="match status" value="1"/>
</dbReference>
<dbReference type="Pfam" id="PF02954">
    <property type="entry name" value="HTH_8"/>
    <property type="match status" value="1"/>
</dbReference>
<feature type="region of interest" description="Disordered" evidence="7">
    <location>
        <begin position="118"/>
        <end position="140"/>
    </location>
</feature>
<evidence type="ECO:0000256" key="4">
    <source>
        <dbReference type="ARBA" id="ARBA00023125"/>
    </source>
</evidence>
<evidence type="ECO:0000256" key="5">
    <source>
        <dbReference type="ARBA" id="ARBA00023163"/>
    </source>
</evidence>
<dbReference type="InterPro" id="IPR025944">
    <property type="entry name" value="Sigma_54_int_dom_CS"/>
</dbReference>
<dbReference type="InterPro" id="IPR011006">
    <property type="entry name" value="CheY-like_superfamily"/>
</dbReference>
<dbReference type="InterPro" id="IPR003593">
    <property type="entry name" value="AAA+_ATPase"/>
</dbReference>
<dbReference type="PROSITE" id="PS50110">
    <property type="entry name" value="RESPONSE_REGULATORY"/>
    <property type="match status" value="1"/>
</dbReference>
<dbReference type="InterPro" id="IPR001789">
    <property type="entry name" value="Sig_transdc_resp-reg_receiver"/>
</dbReference>
<dbReference type="InterPro" id="IPR058031">
    <property type="entry name" value="AAA_lid_NorR"/>
</dbReference>
<dbReference type="PROSITE" id="PS00676">
    <property type="entry name" value="SIGMA54_INTERACT_2"/>
    <property type="match status" value="1"/>
</dbReference>
<evidence type="ECO:0000313" key="10">
    <source>
        <dbReference type="EMBL" id="MBD1260354.1"/>
    </source>
</evidence>
<name>A0A316E556_9FLAO</name>
<dbReference type="FunFam" id="3.40.50.300:FF:000006">
    <property type="entry name" value="DNA-binding transcriptional regulator NtrC"/>
    <property type="match status" value="1"/>
</dbReference>
<dbReference type="Gene3D" id="3.40.50.2300">
    <property type="match status" value="1"/>
</dbReference>
<reference evidence="11 12" key="1">
    <citation type="submission" date="2018-05" db="EMBL/GenBank/DDBJ databases">
        <title>Genomic Encyclopedia of Archaeal and Bacterial Type Strains, Phase II (KMG-II): from individual species to whole genera.</title>
        <authorList>
            <person name="Goeker M."/>
        </authorList>
    </citation>
    <scope>NUCLEOTIDE SEQUENCE [LARGE SCALE GENOMIC DNA]</scope>
    <source>
        <strain evidence="11 12">DSM 23514</strain>
    </source>
</reference>
<dbReference type="InterPro" id="IPR025943">
    <property type="entry name" value="Sigma_54_int_dom_ATP-bd_2"/>
</dbReference>
<dbReference type="Gene3D" id="1.10.8.60">
    <property type="match status" value="1"/>
</dbReference>
<evidence type="ECO:0000256" key="7">
    <source>
        <dbReference type="SAM" id="MobiDB-lite"/>
    </source>
</evidence>
<dbReference type="GO" id="GO:0000160">
    <property type="term" value="P:phosphorelay signal transduction system"/>
    <property type="evidence" value="ECO:0007669"/>
    <property type="project" value="InterPro"/>
</dbReference>
<dbReference type="PRINTS" id="PR01590">
    <property type="entry name" value="HTHFIS"/>
</dbReference>
<dbReference type="InterPro" id="IPR002078">
    <property type="entry name" value="Sigma_54_int"/>
</dbReference>
<keyword evidence="13" id="KW-1185">Reference proteome</keyword>
<dbReference type="InterPro" id="IPR027417">
    <property type="entry name" value="P-loop_NTPase"/>
</dbReference>
<keyword evidence="5" id="KW-0804">Transcription</keyword>
<dbReference type="PROSITE" id="PS00688">
    <property type="entry name" value="SIGMA54_INTERACT_3"/>
    <property type="match status" value="1"/>
</dbReference>
<keyword evidence="3" id="KW-0805">Transcription regulation</keyword>
<dbReference type="Gene3D" id="1.10.10.60">
    <property type="entry name" value="Homeodomain-like"/>
    <property type="match status" value="1"/>
</dbReference>
<dbReference type="SUPFAM" id="SSF52172">
    <property type="entry name" value="CheY-like"/>
    <property type="match status" value="1"/>
</dbReference>
<dbReference type="SUPFAM" id="SSF52540">
    <property type="entry name" value="P-loop containing nucleoside triphosphate hydrolases"/>
    <property type="match status" value="1"/>
</dbReference>
<dbReference type="Pfam" id="PF00158">
    <property type="entry name" value="Sigma54_activat"/>
    <property type="match status" value="1"/>
</dbReference>
<feature type="modified residue" description="4-aspartylphosphate" evidence="6">
    <location>
        <position position="52"/>
    </location>
</feature>